<evidence type="ECO:0000256" key="11">
    <source>
        <dbReference type="ARBA" id="ARBA00023201"/>
    </source>
</evidence>
<evidence type="ECO:0000259" key="14">
    <source>
        <dbReference type="Pfam" id="PF01031"/>
    </source>
</evidence>
<evidence type="ECO:0000256" key="5">
    <source>
        <dbReference type="ARBA" id="ARBA00022692"/>
    </source>
</evidence>
<feature type="domain" description="Dynamin stalk" evidence="14">
    <location>
        <begin position="172"/>
        <end position="276"/>
    </location>
</feature>
<evidence type="ECO:0000256" key="7">
    <source>
        <dbReference type="ARBA" id="ARBA00023053"/>
    </source>
</evidence>
<comment type="similarity">
    <text evidence="2 13">Belongs to the amiloride-sensitive sodium channel (TC 1.A.6) family.</text>
</comment>
<dbReference type="InterPro" id="IPR022812">
    <property type="entry name" value="Dynamin"/>
</dbReference>
<dbReference type="GO" id="GO:0005874">
    <property type="term" value="C:microtubule"/>
    <property type="evidence" value="ECO:0007669"/>
    <property type="project" value="TreeGrafter"/>
</dbReference>
<keyword evidence="8 13" id="KW-0406">Ion transport</keyword>
<evidence type="ECO:0000256" key="9">
    <source>
        <dbReference type="ARBA" id="ARBA00023136"/>
    </source>
</evidence>
<dbReference type="GO" id="GO:0006897">
    <property type="term" value="P:endocytosis"/>
    <property type="evidence" value="ECO:0007669"/>
    <property type="project" value="TreeGrafter"/>
</dbReference>
<dbReference type="GO" id="GO:0005737">
    <property type="term" value="C:cytoplasm"/>
    <property type="evidence" value="ECO:0007669"/>
    <property type="project" value="TreeGrafter"/>
</dbReference>
<evidence type="ECO:0000256" key="3">
    <source>
        <dbReference type="ARBA" id="ARBA00022448"/>
    </source>
</evidence>
<sequence>MLQLVIQNYRQLLTIAFDDDYKPIKYKCLPACKRDHLEVQLYFSNKVRHGMRQPFFHLEASYENLQIEYYSEVRTKTLTGFISQIGGQLGLLMACESISTKLANVHFHINNMPPNSSEKLDKSRILLEIIAQFTESFNSAFGLESDDFETMELKPGARIFHILKAFDCNQEFIGIASNNFISELSFELLAKHQIRQLEKPSLRCVNLVYLELLRVVRKCGERQKSARSQFPTLFERIDGIVSELLVDRLRLTEQFVADLMEIEAAYVNCKNPDFIELVLNVVWEDRSTARCDVNDKKYAPVTILPPPSLYFEQQFQKYQAVRSFPSWKFGFFKQISKIVTSSVAMADTYPALPTATLPDNQDEALLADEDIC</sequence>
<accession>A0A915EHM2</accession>
<dbReference type="Gene3D" id="1.20.120.1240">
    <property type="entry name" value="Dynamin, middle domain"/>
    <property type="match status" value="1"/>
</dbReference>
<evidence type="ECO:0000256" key="1">
    <source>
        <dbReference type="ARBA" id="ARBA00004141"/>
    </source>
</evidence>
<dbReference type="GO" id="GO:0016559">
    <property type="term" value="P:peroxisome fission"/>
    <property type="evidence" value="ECO:0007669"/>
    <property type="project" value="TreeGrafter"/>
</dbReference>
<keyword evidence="9" id="KW-0472">Membrane</keyword>
<keyword evidence="4 13" id="KW-0894">Sodium channel</keyword>
<evidence type="ECO:0000256" key="13">
    <source>
        <dbReference type="RuleBase" id="RU000679"/>
    </source>
</evidence>
<comment type="subcellular location">
    <subcellularLocation>
        <location evidence="1">Membrane</location>
        <topology evidence="1">Multi-pass membrane protein</topology>
    </subcellularLocation>
</comment>
<evidence type="ECO:0000256" key="6">
    <source>
        <dbReference type="ARBA" id="ARBA00022989"/>
    </source>
</evidence>
<evidence type="ECO:0000313" key="15">
    <source>
        <dbReference type="Proteomes" id="UP000887574"/>
    </source>
</evidence>
<dbReference type="PANTHER" id="PTHR11566:SF21">
    <property type="entry name" value="DYNAMIN RELATED PROTEIN 1, ISOFORM A"/>
    <property type="match status" value="1"/>
</dbReference>
<protein>
    <submittedName>
        <fullName evidence="16">Dynamin stalk domain-containing protein</fullName>
    </submittedName>
</protein>
<organism evidence="15 16">
    <name type="scientific">Ditylenchus dipsaci</name>
    <dbReference type="NCBI Taxonomy" id="166011"/>
    <lineage>
        <taxon>Eukaryota</taxon>
        <taxon>Metazoa</taxon>
        <taxon>Ecdysozoa</taxon>
        <taxon>Nematoda</taxon>
        <taxon>Chromadorea</taxon>
        <taxon>Rhabditida</taxon>
        <taxon>Tylenchina</taxon>
        <taxon>Tylenchomorpha</taxon>
        <taxon>Sphaerularioidea</taxon>
        <taxon>Anguinidae</taxon>
        <taxon>Anguininae</taxon>
        <taxon>Ditylenchus</taxon>
    </lineage>
</organism>
<evidence type="ECO:0000256" key="12">
    <source>
        <dbReference type="ARBA" id="ARBA00023303"/>
    </source>
</evidence>
<reference evidence="16" key="1">
    <citation type="submission" date="2022-11" db="UniProtKB">
        <authorList>
            <consortium name="WormBaseParasite"/>
        </authorList>
    </citation>
    <scope>IDENTIFICATION</scope>
</reference>
<dbReference type="Pfam" id="PF00858">
    <property type="entry name" value="ASC"/>
    <property type="match status" value="1"/>
</dbReference>
<dbReference type="AlphaFoldDB" id="A0A915EHM2"/>
<keyword evidence="15" id="KW-1185">Reference proteome</keyword>
<dbReference type="Pfam" id="PF01031">
    <property type="entry name" value="Dynamin_M"/>
    <property type="match status" value="1"/>
</dbReference>
<name>A0A915EHM2_9BILA</name>
<dbReference type="GO" id="GO:0048312">
    <property type="term" value="P:intracellular distribution of mitochondria"/>
    <property type="evidence" value="ECO:0007669"/>
    <property type="project" value="TreeGrafter"/>
</dbReference>
<dbReference type="Proteomes" id="UP000887574">
    <property type="component" value="Unplaced"/>
</dbReference>
<dbReference type="GO" id="GO:0008017">
    <property type="term" value="F:microtubule binding"/>
    <property type="evidence" value="ECO:0007669"/>
    <property type="project" value="TreeGrafter"/>
</dbReference>
<evidence type="ECO:0000256" key="4">
    <source>
        <dbReference type="ARBA" id="ARBA00022461"/>
    </source>
</evidence>
<proteinExistence type="inferred from homology"/>
<evidence type="ECO:0000313" key="16">
    <source>
        <dbReference type="WBParaSite" id="jg643"/>
    </source>
</evidence>
<evidence type="ECO:0000256" key="8">
    <source>
        <dbReference type="ARBA" id="ARBA00023065"/>
    </source>
</evidence>
<keyword evidence="10" id="KW-0325">Glycoprotein</keyword>
<keyword evidence="12 13" id="KW-0407">Ion channel</keyword>
<keyword evidence="3 13" id="KW-0813">Transport</keyword>
<keyword evidence="6" id="KW-1133">Transmembrane helix</keyword>
<dbReference type="InterPro" id="IPR001873">
    <property type="entry name" value="ENaC"/>
</dbReference>
<keyword evidence="7" id="KW-0915">Sodium</keyword>
<dbReference type="GO" id="GO:0003924">
    <property type="term" value="F:GTPase activity"/>
    <property type="evidence" value="ECO:0007669"/>
    <property type="project" value="TreeGrafter"/>
</dbReference>
<dbReference type="GO" id="GO:0000266">
    <property type="term" value="P:mitochondrial fission"/>
    <property type="evidence" value="ECO:0007669"/>
    <property type="project" value="TreeGrafter"/>
</dbReference>
<dbReference type="Gene3D" id="1.10.287.770">
    <property type="entry name" value="YojJ-like"/>
    <property type="match status" value="1"/>
</dbReference>
<keyword evidence="5 13" id="KW-0812">Transmembrane</keyword>
<dbReference type="InterPro" id="IPR000375">
    <property type="entry name" value="Dynamin_stalk"/>
</dbReference>
<dbReference type="GO" id="GO:0005272">
    <property type="term" value="F:sodium channel activity"/>
    <property type="evidence" value="ECO:0007669"/>
    <property type="project" value="UniProtKB-KW"/>
</dbReference>
<keyword evidence="11 13" id="KW-0739">Sodium transport</keyword>
<dbReference type="GO" id="GO:0016020">
    <property type="term" value="C:membrane"/>
    <property type="evidence" value="ECO:0007669"/>
    <property type="project" value="UniProtKB-SubCell"/>
</dbReference>
<dbReference type="WBParaSite" id="jg643">
    <property type="protein sequence ID" value="jg643"/>
    <property type="gene ID" value="jg643"/>
</dbReference>
<evidence type="ECO:0000256" key="2">
    <source>
        <dbReference type="ARBA" id="ARBA00007193"/>
    </source>
</evidence>
<dbReference type="PANTHER" id="PTHR11566">
    <property type="entry name" value="DYNAMIN"/>
    <property type="match status" value="1"/>
</dbReference>
<evidence type="ECO:0000256" key="10">
    <source>
        <dbReference type="ARBA" id="ARBA00023180"/>
    </source>
</evidence>